<dbReference type="Proteomes" id="UP000778970">
    <property type="component" value="Unassembled WGS sequence"/>
</dbReference>
<dbReference type="InterPro" id="IPR041854">
    <property type="entry name" value="BFD-like_2Fe2S-bd_dom_sf"/>
</dbReference>
<dbReference type="Gene3D" id="1.10.10.1100">
    <property type="entry name" value="BFD-like [2Fe-2S]-binding domain"/>
    <property type="match status" value="1"/>
</dbReference>
<comment type="caution">
    <text evidence="5">The sequence shown here is derived from an EMBL/GenBank/DDBJ whole genome shotgun (WGS) entry which is preliminary data.</text>
</comment>
<dbReference type="InterPro" id="IPR036188">
    <property type="entry name" value="FAD/NAD-bd_sf"/>
</dbReference>
<evidence type="ECO:0000259" key="3">
    <source>
        <dbReference type="Pfam" id="PF04324"/>
    </source>
</evidence>
<evidence type="ECO:0000256" key="2">
    <source>
        <dbReference type="SAM" id="MobiDB-lite"/>
    </source>
</evidence>
<reference evidence="5" key="2">
    <citation type="journal article" date="2020" name="Microorganisms">
        <title>Osmotic Adaptation and Compatible Solute Biosynthesis of Phototrophic Bacteria as Revealed from Genome Analyses.</title>
        <authorList>
            <person name="Imhoff J.F."/>
            <person name="Rahn T."/>
            <person name="Kunzel S."/>
            <person name="Keller A."/>
            <person name="Neulinger S.C."/>
        </authorList>
    </citation>
    <scope>NUCLEOTIDE SEQUENCE</scope>
    <source>
        <strain evidence="5">DSM 9154</strain>
    </source>
</reference>
<sequence length="481" mass="51411">MAGRRVVVVGAGPAGLRAAETLAKAGERPVLLDAAPASGGQIYRRQPGTFVREPVDIYGSEAPKAAAIHRILDTLGERVDYRPNTEVWAISGHRLHIAEDSGMGEMEFDNLILATGATDRVLPLPGWTLPGVHTLGGAQIALKSQACAIGERVVLLGSGPLLLLVAWQYAKAGAKVAAVLDTARLRDQAAALPKLAARPTFLWRGLTLRAKLIRLGVRVHQGVADLAIEGDATAGIEAVRWRDAAGRPHRIACDAVGMGWHLRSETQIAELAGCRFTWDPIARQHLPELDPMGRSSISGLYIAGDGGRQLGADGAELAGRLAALACLEDNGHAPAPETGALLGRMSRFERFRRGLARAFPWPQQLCRNMADETLVCRCEAVTVGTFREVIRRADADEPNRAKSLSRVGMGRCQGRFCAAAASEILAAECQVEPAALPGLRAQPPVRPLAMRCAPRDGSNTIAEESETQTGEMTHHRERSTA</sequence>
<dbReference type="PANTHER" id="PTHR42949:SF3">
    <property type="entry name" value="ANAEROBIC GLYCEROL-3-PHOSPHATE DEHYDROGENASE SUBUNIT B"/>
    <property type="match status" value="1"/>
</dbReference>
<dbReference type="Pfam" id="PF04324">
    <property type="entry name" value="Fer2_BFD"/>
    <property type="match status" value="1"/>
</dbReference>
<dbReference type="PRINTS" id="PR00411">
    <property type="entry name" value="PNDRDTASEI"/>
</dbReference>
<keyword evidence="1" id="KW-0560">Oxidoreductase</keyword>
<dbReference type="PIRSF" id="PIRSF037495">
    <property type="entry name" value="Opine_OX_OoxA/HcnB"/>
    <property type="match status" value="1"/>
</dbReference>
<dbReference type="CDD" id="cd19946">
    <property type="entry name" value="GlpA-like_Fer2_BFD-like"/>
    <property type="match status" value="1"/>
</dbReference>
<evidence type="ECO:0000313" key="5">
    <source>
        <dbReference type="EMBL" id="MBK1699167.1"/>
    </source>
</evidence>
<dbReference type="Pfam" id="PF07992">
    <property type="entry name" value="Pyr_redox_2"/>
    <property type="match status" value="1"/>
</dbReference>
<evidence type="ECO:0000256" key="1">
    <source>
        <dbReference type="ARBA" id="ARBA00023002"/>
    </source>
</evidence>
<dbReference type="InterPro" id="IPR051691">
    <property type="entry name" value="Metab_Enz_Cyan_OpOx_G3PDH"/>
</dbReference>
<dbReference type="InterPro" id="IPR023753">
    <property type="entry name" value="FAD/NAD-binding_dom"/>
</dbReference>
<gene>
    <name evidence="5" type="ORF">CKO21_18130</name>
</gene>
<feature type="domain" description="BFD-like [2Fe-2S]-binding" evidence="3">
    <location>
        <begin position="374"/>
        <end position="426"/>
    </location>
</feature>
<dbReference type="PANTHER" id="PTHR42949">
    <property type="entry name" value="ANAEROBIC GLYCEROL-3-PHOSPHATE DEHYDROGENASE SUBUNIT B"/>
    <property type="match status" value="1"/>
</dbReference>
<feature type="region of interest" description="Disordered" evidence="2">
    <location>
        <begin position="452"/>
        <end position="481"/>
    </location>
</feature>
<keyword evidence="6" id="KW-1185">Reference proteome</keyword>
<protein>
    <submittedName>
        <fullName evidence="5">NAD(P)/FAD-dependent oxidoreductase</fullName>
    </submittedName>
</protein>
<evidence type="ECO:0000313" key="6">
    <source>
        <dbReference type="Proteomes" id="UP000778970"/>
    </source>
</evidence>
<feature type="compositionally biased region" description="Polar residues" evidence="2">
    <location>
        <begin position="457"/>
        <end position="471"/>
    </location>
</feature>
<feature type="compositionally biased region" description="Basic and acidic residues" evidence="2">
    <location>
        <begin position="472"/>
        <end position="481"/>
    </location>
</feature>
<dbReference type="Gene3D" id="3.50.50.60">
    <property type="entry name" value="FAD/NAD(P)-binding domain"/>
    <property type="match status" value="2"/>
</dbReference>
<dbReference type="RefSeq" id="WP_027287167.1">
    <property type="nucleotide sequence ID" value="NZ_NRRE01000034.1"/>
</dbReference>
<dbReference type="AlphaFoldDB" id="A0A934QM86"/>
<dbReference type="EMBL" id="NRRE01000034">
    <property type="protein sequence ID" value="MBK1699167.1"/>
    <property type="molecule type" value="Genomic_DNA"/>
</dbReference>
<reference evidence="5" key="1">
    <citation type="submission" date="2017-08" db="EMBL/GenBank/DDBJ databases">
        <authorList>
            <person name="Imhoff J.F."/>
            <person name="Rahn T."/>
            <person name="Kuenzel S."/>
            <person name="Neulinger S.C."/>
        </authorList>
    </citation>
    <scope>NUCLEOTIDE SEQUENCE</scope>
    <source>
        <strain evidence="5">DSM 9154</strain>
    </source>
</reference>
<dbReference type="SUPFAM" id="SSF51905">
    <property type="entry name" value="FAD/NAD(P)-binding domain"/>
    <property type="match status" value="1"/>
</dbReference>
<organism evidence="5 6">
    <name type="scientific">Rhodovibrio salinarum</name>
    <dbReference type="NCBI Taxonomy" id="1087"/>
    <lineage>
        <taxon>Bacteria</taxon>
        <taxon>Pseudomonadati</taxon>
        <taxon>Pseudomonadota</taxon>
        <taxon>Alphaproteobacteria</taxon>
        <taxon>Rhodospirillales</taxon>
        <taxon>Rhodovibrionaceae</taxon>
        <taxon>Rhodovibrio</taxon>
    </lineage>
</organism>
<evidence type="ECO:0000259" key="4">
    <source>
        <dbReference type="Pfam" id="PF07992"/>
    </source>
</evidence>
<dbReference type="PRINTS" id="PR00368">
    <property type="entry name" value="FADPNR"/>
</dbReference>
<dbReference type="GO" id="GO:0016491">
    <property type="term" value="F:oxidoreductase activity"/>
    <property type="evidence" value="ECO:0007669"/>
    <property type="project" value="UniProtKB-KW"/>
</dbReference>
<proteinExistence type="predicted"/>
<feature type="domain" description="FAD/NAD(P)-binding" evidence="4">
    <location>
        <begin position="5"/>
        <end position="305"/>
    </location>
</feature>
<dbReference type="InterPro" id="IPR017224">
    <property type="entry name" value="Opine_Oxase_asu/HCN_bsu"/>
</dbReference>
<dbReference type="InterPro" id="IPR007419">
    <property type="entry name" value="BFD-like_2Fe2S-bd_dom"/>
</dbReference>
<name>A0A934QM86_9PROT</name>
<accession>A0A934QM86</accession>